<dbReference type="OrthoDB" id="1742531at2759"/>
<dbReference type="Pfam" id="PF22936">
    <property type="entry name" value="Pol_BBD"/>
    <property type="match status" value="1"/>
</dbReference>
<comment type="caution">
    <text evidence="2">The sequence shown here is derived from an EMBL/GenBank/DDBJ whole genome shotgun (WGS) entry which is preliminary data.</text>
</comment>
<dbReference type="Pfam" id="PF14223">
    <property type="entry name" value="Retrotran_gag_2"/>
    <property type="match status" value="1"/>
</dbReference>
<dbReference type="Proteomes" id="UP000585474">
    <property type="component" value="Unassembled WGS sequence"/>
</dbReference>
<evidence type="ECO:0000259" key="1">
    <source>
        <dbReference type="Pfam" id="PF22936"/>
    </source>
</evidence>
<dbReference type="PANTHER" id="PTHR47592">
    <property type="entry name" value="PBF68 PROTEIN"/>
    <property type="match status" value="1"/>
</dbReference>
<organism evidence="2 3">
    <name type="scientific">Actinidia rufa</name>
    <dbReference type="NCBI Taxonomy" id="165716"/>
    <lineage>
        <taxon>Eukaryota</taxon>
        <taxon>Viridiplantae</taxon>
        <taxon>Streptophyta</taxon>
        <taxon>Embryophyta</taxon>
        <taxon>Tracheophyta</taxon>
        <taxon>Spermatophyta</taxon>
        <taxon>Magnoliopsida</taxon>
        <taxon>eudicotyledons</taxon>
        <taxon>Gunneridae</taxon>
        <taxon>Pentapetalae</taxon>
        <taxon>asterids</taxon>
        <taxon>Ericales</taxon>
        <taxon>Actinidiaceae</taxon>
        <taxon>Actinidia</taxon>
    </lineage>
</organism>
<evidence type="ECO:0000313" key="3">
    <source>
        <dbReference type="Proteomes" id="UP000585474"/>
    </source>
</evidence>
<protein>
    <recommendedName>
        <fullName evidence="1">Retrovirus-related Pol polyprotein from transposon TNT 1-94-like beta-barrel domain-containing protein</fullName>
    </recommendedName>
</protein>
<name>A0A7J0DPG0_9ERIC</name>
<accession>A0A7J0DPG0</accession>
<dbReference type="PANTHER" id="PTHR47592:SF27">
    <property type="entry name" value="OS08G0421700 PROTEIN"/>
    <property type="match status" value="1"/>
</dbReference>
<proteinExistence type="predicted"/>
<dbReference type="Gene3D" id="4.10.60.10">
    <property type="entry name" value="Zinc finger, CCHC-type"/>
    <property type="match status" value="1"/>
</dbReference>
<reference evidence="3" key="1">
    <citation type="submission" date="2019-07" db="EMBL/GenBank/DDBJ databases">
        <title>De Novo Assembly of kiwifruit Actinidia rufa.</title>
        <authorList>
            <person name="Sugita-Konishi S."/>
            <person name="Sato K."/>
            <person name="Mori E."/>
            <person name="Abe Y."/>
            <person name="Kisaki G."/>
            <person name="Hamano K."/>
            <person name="Suezawa K."/>
            <person name="Otani M."/>
            <person name="Fukuda T."/>
            <person name="Manabe T."/>
            <person name="Gomi K."/>
            <person name="Tabuchi M."/>
            <person name="Akimitsu K."/>
            <person name="Kataoka I."/>
        </authorList>
    </citation>
    <scope>NUCLEOTIDE SEQUENCE [LARGE SCALE GENOMIC DNA]</scope>
    <source>
        <strain evidence="3">cv. Fuchu</strain>
    </source>
</reference>
<keyword evidence="3" id="KW-1185">Reference proteome</keyword>
<dbReference type="AlphaFoldDB" id="A0A7J0DPG0"/>
<gene>
    <name evidence="2" type="ORF">Acr_00g0058920</name>
</gene>
<sequence>MEQLDEFSRLLKELEAIGVKIEEENKAAILLVSLPPSYEHLRTPLMYGKDTLRIDMVVAMLLSHESMRKKKSKNYSEEKVMVAFDGGHPRDYKRKCYYCDDEGHIIKFCLKLKAKKEKEKEKENSSETTTVTKSFSDNEGDLLSISSDTEDYDWVLDNGCSFLICGVRKYFATYQACHRNTIRMANSTTNKVVGMGTVRFRMLDGKIQTLIGVRHVPGLGKNLISLGMLDSKGCEFSNKDGVLKVLKEGKVVLQGKRDENLYKLERNVDAGDATIKHQASNVQKIKSKDSRRIPQRWLVKAQTSKSQNLQSIVRKQGY</sequence>
<dbReference type="InterPro" id="IPR054722">
    <property type="entry name" value="PolX-like_BBD"/>
</dbReference>
<dbReference type="EMBL" id="BJWL01000314">
    <property type="protein sequence ID" value="GFS38693.1"/>
    <property type="molecule type" value="Genomic_DNA"/>
</dbReference>
<feature type="domain" description="Retrovirus-related Pol polyprotein from transposon TNT 1-94-like beta-barrel" evidence="1">
    <location>
        <begin position="154"/>
        <end position="234"/>
    </location>
</feature>
<evidence type="ECO:0000313" key="2">
    <source>
        <dbReference type="EMBL" id="GFS38693.1"/>
    </source>
</evidence>